<organism evidence="2 3">
    <name type="scientific">Oikeobacillus pervagus</name>
    <dbReference type="NCBI Taxonomy" id="1325931"/>
    <lineage>
        <taxon>Bacteria</taxon>
        <taxon>Bacillati</taxon>
        <taxon>Bacillota</taxon>
        <taxon>Bacilli</taxon>
        <taxon>Bacillales</taxon>
        <taxon>Bacillaceae</taxon>
        <taxon>Oikeobacillus</taxon>
    </lineage>
</organism>
<feature type="transmembrane region" description="Helical" evidence="1">
    <location>
        <begin position="38"/>
        <end position="57"/>
    </location>
</feature>
<dbReference type="Proteomes" id="UP001237207">
    <property type="component" value="Unassembled WGS sequence"/>
</dbReference>
<reference evidence="2" key="1">
    <citation type="submission" date="2023-07" db="EMBL/GenBank/DDBJ databases">
        <title>Genomic Encyclopedia of Type Strains, Phase IV (KMG-IV): sequencing the most valuable type-strain genomes for metagenomic binning, comparative biology and taxonomic classification.</title>
        <authorList>
            <person name="Goeker M."/>
        </authorList>
    </citation>
    <scope>NUCLEOTIDE SEQUENCE</scope>
    <source>
        <strain evidence="2">DSM 23947</strain>
    </source>
</reference>
<gene>
    <name evidence="2" type="ORF">J2S13_001631</name>
</gene>
<keyword evidence="1" id="KW-1133">Transmembrane helix</keyword>
<feature type="transmembrane region" description="Helical" evidence="1">
    <location>
        <begin position="6"/>
        <end position="26"/>
    </location>
</feature>
<dbReference type="AlphaFoldDB" id="A0AAJ1T212"/>
<keyword evidence="1" id="KW-0812">Transmembrane</keyword>
<evidence type="ECO:0000256" key="1">
    <source>
        <dbReference type="SAM" id="Phobius"/>
    </source>
</evidence>
<protein>
    <submittedName>
        <fullName evidence="2">Ca2+/Na+ antiporter</fullName>
    </submittedName>
</protein>
<evidence type="ECO:0000313" key="2">
    <source>
        <dbReference type="EMBL" id="MDQ0215231.1"/>
    </source>
</evidence>
<name>A0AAJ1T212_9BACI</name>
<proteinExistence type="predicted"/>
<dbReference type="Pfam" id="PF11877">
    <property type="entry name" value="DUF3397"/>
    <property type="match status" value="1"/>
</dbReference>
<dbReference type="EMBL" id="JAUSUC010000016">
    <property type="protein sequence ID" value="MDQ0215231.1"/>
    <property type="molecule type" value="Genomic_DNA"/>
</dbReference>
<keyword evidence="1" id="KW-0472">Membrane</keyword>
<dbReference type="RefSeq" id="WP_307257226.1">
    <property type="nucleotide sequence ID" value="NZ_JAUSUC010000016.1"/>
</dbReference>
<evidence type="ECO:0000313" key="3">
    <source>
        <dbReference type="Proteomes" id="UP001237207"/>
    </source>
</evidence>
<accession>A0AAJ1T212</accession>
<feature type="transmembrane region" description="Helical" evidence="1">
    <location>
        <begin position="99"/>
        <end position="120"/>
    </location>
</feature>
<dbReference type="InterPro" id="IPR024515">
    <property type="entry name" value="DUF3397"/>
</dbReference>
<sequence>MVTVFACLIALILVFPLIGYILAFIITKNTLKNHRKAVHLSIDLTTFFLLYSVHFFIKTIWNISLLWLLYLLVLIIGFIFSIYYWRVYEEMDVSKVLRGAWRVVFLVFLFVYIVLLLYGLTVNVMEMV</sequence>
<feature type="transmembrane region" description="Helical" evidence="1">
    <location>
        <begin position="63"/>
        <end position="87"/>
    </location>
</feature>
<comment type="caution">
    <text evidence="2">The sequence shown here is derived from an EMBL/GenBank/DDBJ whole genome shotgun (WGS) entry which is preliminary data.</text>
</comment>
<keyword evidence="3" id="KW-1185">Reference proteome</keyword>